<dbReference type="NCBIfam" id="NF010013">
    <property type="entry name" value="PRK13487.1"/>
    <property type="match status" value="1"/>
</dbReference>
<dbReference type="Pfam" id="PF03975">
    <property type="entry name" value="CheD"/>
    <property type="match status" value="1"/>
</dbReference>
<dbReference type="PANTHER" id="PTHR35147:SF2">
    <property type="entry name" value="CHEMORECEPTOR GLUTAMINE DEAMIDASE CHED-RELATED"/>
    <property type="match status" value="1"/>
</dbReference>
<gene>
    <name evidence="3" type="primary">cheD</name>
    <name evidence="4" type="ORF">C4F51_14310</name>
</gene>
<evidence type="ECO:0000256" key="1">
    <source>
        <dbReference type="ARBA" id="ARBA00022500"/>
    </source>
</evidence>
<name>A0A928YVB3_9GAMM</name>
<accession>A0A928YVB3</accession>
<organism evidence="4 5">
    <name type="scientific">Cellvibrio polysaccharolyticus</name>
    <dbReference type="NCBI Taxonomy" id="2082724"/>
    <lineage>
        <taxon>Bacteria</taxon>
        <taxon>Pseudomonadati</taxon>
        <taxon>Pseudomonadota</taxon>
        <taxon>Gammaproteobacteria</taxon>
        <taxon>Cellvibrionales</taxon>
        <taxon>Cellvibrionaceae</taxon>
        <taxon>Cellvibrio</taxon>
    </lineage>
</organism>
<keyword evidence="1 3" id="KW-0145">Chemotaxis</keyword>
<reference evidence="4" key="1">
    <citation type="submission" date="2018-07" db="EMBL/GenBank/DDBJ databases">
        <title>Genome assembly of strain Ka43.</title>
        <authorList>
            <person name="Kukolya J."/>
            <person name="Nagy I."/>
            <person name="Horvath B."/>
            <person name="Toth A."/>
        </authorList>
    </citation>
    <scope>NUCLEOTIDE SEQUENCE</scope>
    <source>
        <strain evidence="4">KB43</strain>
    </source>
</reference>
<dbReference type="GO" id="GO:0006935">
    <property type="term" value="P:chemotaxis"/>
    <property type="evidence" value="ECO:0007669"/>
    <property type="project" value="UniProtKB-UniRule"/>
</dbReference>
<dbReference type="SUPFAM" id="SSF64438">
    <property type="entry name" value="CNF1/YfiH-like putative cysteine hydrolases"/>
    <property type="match status" value="1"/>
</dbReference>
<keyword evidence="5" id="KW-1185">Reference proteome</keyword>
<evidence type="ECO:0000256" key="2">
    <source>
        <dbReference type="ARBA" id="ARBA00022801"/>
    </source>
</evidence>
<dbReference type="CDD" id="cd16352">
    <property type="entry name" value="CheD"/>
    <property type="match status" value="1"/>
</dbReference>
<sequence>MAPNRYFDRYFQQEAVKILPGEFYATQSKRMIVTVLGSCVAVCLRDRRTGFGGMNHFLLPGDVSGSSDFLAESARYGNYAMEMLINQLIKFGASRGQLEAKVFGGANLMQNMTVTNVGQRNAEFTLDYLRMENIPLLAQDLLDVYPRKIYFFPDSGKVLVKKLRVLHNTTIMDRESEYRMRMRLSPKSGEVDFF</sequence>
<keyword evidence="2 3" id="KW-0378">Hydrolase</keyword>
<dbReference type="PANTHER" id="PTHR35147">
    <property type="entry name" value="CHEMORECEPTOR GLUTAMINE DEAMIDASE CHED-RELATED"/>
    <property type="match status" value="1"/>
</dbReference>
<comment type="catalytic activity">
    <reaction evidence="3">
        <text>L-glutaminyl-[protein] + H2O = L-glutamyl-[protein] + NH4(+)</text>
        <dbReference type="Rhea" id="RHEA:16441"/>
        <dbReference type="Rhea" id="RHEA-COMP:10207"/>
        <dbReference type="Rhea" id="RHEA-COMP:10208"/>
        <dbReference type="ChEBI" id="CHEBI:15377"/>
        <dbReference type="ChEBI" id="CHEBI:28938"/>
        <dbReference type="ChEBI" id="CHEBI:29973"/>
        <dbReference type="ChEBI" id="CHEBI:30011"/>
        <dbReference type="EC" id="3.5.1.44"/>
    </reaction>
</comment>
<dbReference type="Proteomes" id="UP000652567">
    <property type="component" value="Unassembled WGS sequence"/>
</dbReference>
<comment type="caution">
    <text evidence="4">The sequence shown here is derived from an EMBL/GenBank/DDBJ whole genome shotgun (WGS) entry which is preliminary data.</text>
</comment>
<dbReference type="InterPro" id="IPR011324">
    <property type="entry name" value="Cytotoxic_necrot_fac-like_cat"/>
</dbReference>
<dbReference type="InterPro" id="IPR038592">
    <property type="entry name" value="CheD-like_sf"/>
</dbReference>
<dbReference type="EMBL" id="PRDL01000001">
    <property type="protein sequence ID" value="MBE8718365.1"/>
    <property type="molecule type" value="Genomic_DNA"/>
</dbReference>
<evidence type="ECO:0000313" key="5">
    <source>
        <dbReference type="Proteomes" id="UP000652567"/>
    </source>
</evidence>
<dbReference type="Gene3D" id="3.30.1330.200">
    <property type="match status" value="1"/>
</dbReference>
<evidence type="ECO:0000256" key="3">
    <source>
        <dbReference type="HAMAP-Rule" id="MF_01440"/>
    </source>
</evidence>
<comment type="function">
    <text evidence="3">Probably deamidates glutamine residues to glutamate on methyl-accepting chemotaxis receptors (MCPs), playing an important role in chemotaxis.</text>
</comment>
<dbReference type="GO" id="GO:0050568">
    <property type="term" value="F:protein-glutamine glutaminase activity"/>
    <property type="evidence" value="ECO:0007669"/>
    <property type="project" value="UniProtKB-UniRule"/>
</dbReference>
<dbReference type="AlphaFoldDB" id="A0A928YVB3"/>
<protein>
    <recommendedName>
        <fullName evidence="3">Probable chemoreceptor glutamine deamidase CheD</fullName>
        <ecNumber evidence="3">3.5.1.44</ecNumber>
    </recommendedName>
</protein>
<evidence type="ECO:0000313" key="4">
    <source>
        <dbReference type="EMBL" id="MBE8718365.1"/>
    </source>
</evidence>
<proteinExistence type="inferred from homology"/>
<dbReference type="InterPro" id="IPR005659">
    <property type="entry name" value="Chemorcpt_Glu_NH3ase_CheD"/>
</dbReference>
<dbReference type="HAMAP" id="MF_01440">
    <property type="entry name" value="CheD"/>
    <property type="match status" value="1"/>
</dbReference>
<comment type="similarity">
    <text evidence="3">Belongs to the CheD family.</text>
</comment>
<dbReference type="EC" id="3.5.1.44" evidence="3"/>